<protein>
    <submittedName>
        <fullName evidence="8">Met-10+ like-protein-domain-containing protein</fullName>
    </submittedName>
</protein>
<name>A0A2T6ZFD8_TUBBO</name>
<dbReference type="InterPro" id="IPR029063">
    <property type="entry name" value="SAM-dependent_MTases_sf"/>
</dbReference>
<evidence type="ECO:0000256" key="4">
    <source>
        <dbReference type="ARBA" id="ARBA00022691"/>
    </source>
</evidence>
<keyword evidence="2" id="KW-0489">Methyltransferase</keyword>
<dbReference type="PROSITE" id="PS51684">
    <property type="entry name" value="SAM_MT_TRM5_TYW2"/>
    <property type="match status" value="1"/>
</dbReference>
<gene>
    <name evidence="8" type="ORF">B9Z19DRAFT_1068368</name>
</gene>
<evidence type="ECO:0000313" key="8">
    <source>
        <dbReference type="EMBL" id="PUU74218.1"/>
    </source>
</evidence>
<keyword evidence="9" id="KW-1185">Reference proteome</keyword>
<keyword evidence="3" id="KW-0808">Transferase</keyword>
<keyword evidence="4" id="KW-0949">S-adenosyl-L-methionine</keyword>
<dbReference type="AlphaFoldDB" id="A0A2T6ZFD8"/>
<evidence type="ECO:0000256" key="6">
    <source>
        <dbReference type="SAM" id="MobiDB-lite"/>
    </source>
</evidence>
<feature type="region of interest" description="Disordered" evidence="6">
    <location>
        <begin position="487"/>
        <end position="555"/>
    </location>
</feature>
<dbReference type="InterPro" id="IPR056743">
    <property type="entry name" value="TRM5-TYW2-like_MTfase"/>
</dbReference>
<evidence type="ECO:0000259" key="7">
    <source>
        <dbReference type="PROSITE" id="PS51684"/>
    </source>
</evidence>
<evidence type="ECO:0000256" key="5">
    <source>
        <dbReference type="ARBA" id="ARBA00022694"/>
    </source>
</evidence>
<feature type="compositionally biased region" description="Polar residues" evidence="6">
    <location>
        <begin position="533"/>
        <end position="555"/>
    </location>
</feature>
<dbReference type="InterPro" id="IPR030382">
    <property type="entry name" value="MeTrfase_TRM5/TYW2"/>
</dbReference>
<dbReference type="PANTHER" id="PTHR23245:SF36">
    <property type="entry name" value="TRNA (GUANINE(37)-N1)-METHYLTRANSFERASE"/>
    <property type="match status" value="1"/>
</dbReference>
<dbReference type="SUPFAM" id="SSF53335">
    <property type="entry name" value="S-adenosyl-L-methionine-dependent methyltransferases"/>
    <property type="match status" value="1"/>
</dbReference>
<accession>A0A2T6ZFD8</accession>
<dbReference type="EMBL" id="NESQ01000314">
    <property type="protein sequence ID" value="PUU74218.1"/>
    <property type="molecule type" value="Genomic_DNA"/>
</dbReference>
<feature type="domain" description="SAM-dependent methyltransferase TRM5/TYW2-type" evidence="7">
    <location>
        <begin position="136"/>
        <end position="462"/>
    </location>
</feature>
<evidence type="ECO:0000256" key="2">
    <source>
        <dbReference type="ARBA" id="ARBA00022603"/>
    </source>
</evidence>
<evidence type="ECO:0000256" key="3">
    <source>
        <dbReference type="ARBA" id="ARBA00022679"/>
    </source>
</evidence>
<organism evidence="8 9">
    <name type="scientific">Tuber borchii</name>
    <name type="common">White truffle</name>
    <dbReference type="NCBI Taxonomy" id="42251"/>
    <lineage>
        <taxon>Eukaryota</taxon>
        <taxon>Fungi</taxon>
        <taxon>Dikarya</taxon>
        <taxon>Ascomycota</taxon>
        <taxon>Pezizomycotina</taxon>
        <taxon>Pezizomycetes</taxon>
        <taxon>Pezizales</taxon>
        <taxon>Tuberaceae</taxon>
        <taxon>Tuber</taxon>
    </lineage>
</organism>
<dbReference type="Gene3D" id="3.40.50.150">
    <property type="entry name" value="Vaccinia Virus protein VP39"/>
    <property type="match status" value="1"/>
</dbReference>
<comment type="caution">
    <text evidence="8">The sequence shown here is derived from an EMBL/GenBank/DDBJ whole genome shotgun (WGS) entry which is preliminary data.</text>
</comment>
<proteinExistence type="predicted"/>
<dbReference type="Pfam" id="PF02475">
    <property type="entry name" value="TRM5-TYW2_MTfase"/>
    <property type="match status" value="1"/>
</dbReference>
<reference evidence="8 9" key="1">
    <citation type="submission" date="2017-04" db="EMBL/GenBank/DDBJ databases">
        <title>Draft genome sequence of Tuber borchii Vittad., a whitish edible truffle.</title>
        <authorList>
            <consortium name="DOE Joint Genome Institute"/>
            <person name="Murat C."/>
            <person name="Kuo A."/>
            <person name="Barry K.W."/>
            <person name="Clum A."/>
            <person name="Dockter R.B."/>
            <person name="Fauchery L."/>
            <person name="Iotti M."/>
            <person name="Kohler A."/>
            <person name="Labutti K."/>
            <person name="Lindquist E.A."/>
            <person name="Lipzen A."/>
            <person name="Ohm R.A."/>
            <person name="Wang M."/>
            <person name="Grigoriev I.V."/>
            <person name="Zambonelli A."/>
            <person name="Martin F.M."/>
        </authorList>
    </citation>
    <scope>NUCLEOTIDE SEQUENCE [LARGE SCALE GENOMIC DNA]</scope>
    <source>
        <strain evidence="8 9">Tbo3840</strain>
    </source>
</reference>
<dbReference type="Gene3D" id="3.30.300.110">
    <property type="entry name" value="Met-10+ protein-like domains"/>
    <property type="match status" value="1"/>
</dbReference>
<dbReference type="GO" id="GO:0008175">
    <property type="term" value="F:tRNA methyltransferase activity"/>
    <property type="evidence" value="ECO:0007669"/>
    <property type="project" value="TreeGrafter"/>
</dbReference>
<feature type="compositionally biased region" description="Basic and acidic residues" evidence="6">
    <location>
        <begin position="732"/>
        <end position="745"/>
    </location>
</feature>
<evidence type="ECO:0000256" key="1">
    <source>
        <dbReference type="ARBA" id="ARBA00022490"/>
    </source>
</evidence>
<feature type="region of interest" description="Disordered" evidence="6">
    <location>
        <begin position="675"/>
        <end position="765"/>
    </location>
</feature>
<sequence length="765" mass="85644">MFLSRFLPPVNRAMRTLDRAFFKKIVPVTAARVLDATLLHTIREKVLKDLIPFERFNQRYLFNSRLDVETPLLILRPEVKYDDLSTVSDPTQEYVKSKILELVPYDLKLEYGDWTYEEIMKAVLPEDANPPDISGLSRIGPLLHLDVPEPLREYKRLIAEVICDKEREVQTVFGEPEEKEIASTGGFANEVLAGPQNYHAELSHQGSSFTFRLDNAKFHDVYFDTKLAAERKRLVDSFGLGQAVADVYSGVGALGVAAAKRGSIVFANEQKENVYDLLIENRRNNKVNRLTFANPSCTWFWCVKKNLYVKNQSPTKFVPQLVKKLFEKTVEHTPYKKNKLGQIMKNALKKGDKNLPACVSHFVFSDPDQSLAHLPCLRGIYVKRERLLAKKGNFWKIDFPFVHVYAYHEALAEREADAVESLLKTIGKRIGYDLRQEFVQQAHYVKKGPTKNLYCITFKLPPPVAFDITEEELHQKHLEMVDLVASGEAAKPKGDDREPGKPRVGRTYLPSRGPGVNRFGPSRRLSPVEEIASESTFPSGAPTQIPSSSATSPTNTLAYSSARVAAPQVPLGYTPLTSFQPRDAGSITTKQLQVSQTDGPLMGRGPPMIPNSGLIKTESELMKQFAKTYKEPKGLAPWKLKVHRKEMKAAWMAKEMRKQQELAYIIQGSFNQTYPYRSNDEGQGSGHWGSSQGEGMFHPNNSPALSGYGPHGFTEGVAGSIGRHSISPRAAGSRDDGHADSEGARPSRPHIRFHLAGNKAPKGVQ</sequence>
<dbReference type="GO" id="GO:0070901">
    <property type="term" value="P:mitochondrial tRNA methylation"/>
    <property type="evidence" value="ECO:0007669"/>
    <property type="project" value="TreeGrafter"/>
</dbReference>
<dbReference type="OrthoDB" id="408788at2759"/>
<dbReference type="PANTHER" id="PTHR23245">
    <property type="entry name" value="TRNA METHYLTRANSFERASE"/>
    <property type="match status" value="1"/>
</dbReference>
<dbReference type="Proteomes" id="UP000244722">
    <property type="component" value="Unassembled WGS sequence"/>
</dbReference>
<feature type="compositionally biased region" description="Basic and acidic residues" evidence="6">
    <location>
        <begin position="490"/>
        <end position="501"/>
    </location>
</feature>
<dbReference type="GO" id="GO:0005759">
    <property type="term" value="C:mitochondrial matrix"/>
    <property type="evidence" value="ECO:0007669"/>
    <property type="project" value="TreeGrafter"/>
</dbReference>
<dbReference type="STRING" id="42251.A0A2T6ZFD8"/>
<keyword evidence="1" id="KW-0963">Cytoplasm</keyword>
<keyword evidence="5" id="KW-0819">tRNA processing</keyword>
<dbReference type="GO" id="GO:0002939">
    <property type="term" value="P:tRNA N1-guanine methylation"/>
    <property type="evidence" value="ECO:0007669"/>
    <property type="project" value="TreeGrafter"/>
</dbReference>
<evidence type="ECO:0000313" key="9">
    <source>
        <dbReference type="Proteomes" id="UP000244722"/>
    </source>
</evidence>